<keyword evidence="1" id="KW-0812">Transmembrane</keyword>
<reference evidence="3 4" key="1">
    <citation type="submission" date="2020-01" db="EMBL/GenBank/DDBJ databases">
        <title>Bacteria diversity of Porities sp.</title>
        <authorList>
            <person name="Wang G."/>
        </authorList>
    </citation>
    <scope>NUCLEOTIDE SEQUENCE [LARGE SCALE GENOMIC DNA]</scope>
    <source>
        <strain evidence="3 4">R33</strain>
    </source>
</reference>
<keyword evidence="1" id="KW-0472">Membrane</keyword>
<dbReference type="InterPro" id="IPR013545">
    <property type="entry name" value="T2SS_protein-GspG_C"/>
</dbReference>
<dbReference type="Proteomes" id="UP000475249">
    <property type="component" value="Unassembled WGS sequence"/>
</dbReference>
<dbReference type="EMBL" id="WXYO01000006">
    <property type="protein sequence ID" value="NAS12897.1"/>
    <property type="molecule type" value="Genomic_DNA"/>
</dbReference>
<feature type="transmembrane region" description="Helical" evidence="1">
    <location>
        <begin position="43"/>
        <end position="64"/>
    </location>
</feature>
<evidence type="ECO:0000256" key="1">
    <source>
        <dbReference type="SAM" id="Phobius"/>
    </source>
</evidence>
<keyword evidence="4" id="KW-1185">Reference proteome</keyword>
<evidence type="ECO:0000313" key="4">
    <source>
        <dbReference type="Proteomes" id="UP000475249"/>
    </source>
</evidence>
<dbReference type="SUPFAM" id="SSF54523">
    <property type="entry name" value="Pili subunits"/>
    <property type="match status" value="1"/>
</dbReference>
<dbReference type="Pfam" id="PF08334">
    <property type="entry name" value="T2SSG"/>
    <property type="match status" value="1"/>
</dbReference>
<dbReference type="Gene3D" id="3.30.700.10">
    <property type="entry name" value="Glycoprotein, Type 4 Pilin"/>
    <property type="match status" value="1"/>
</dbReference>
<feature type="domain" description="Type II secretion system protein GspG C-terminal" evidence="2">
    <location>
        <begin position="105"/>
        <end position="146"/>
    </location>
</feature>
<proteinExistence type="predicted"/>
<organism evidence="3 4">
    <name type="scientific">Poritiphilus flavus</name>
    <dbReference type="NCBI Taxonomy" id="2697053"/>
    <lineage>
        <taxon>Bacteria</taxon>
        <taxon>Pseudomonadati</taxon>
        <taxon>Bacteroidota</taxon>
        <taxon>Flavobacteriia</taxon>
        <taxon>Flavobacteriales</taxon>
        <taxon>Flavobacteriaceae</taxon>
        <taxon>Poritiphilus</taxon>
    </lineage>
</organism>
<evidence type="ECO:0000313" key="3">
    <source>
        <dbReference type="EMBL" id="NAS12897.1"/>
    </source>
</evidence>
<comment type="caution">
    <text evidence="3">The sequence shown here is derived from an EMBL/GenBank/DDBJ whole genome shotgun (WGS) entry which is preliminary data.</text>
</comment>
<dbReference type="AlphaFoldDB" id="A0A6L9EDY2"/>
<name>A0A6L9EDY2_9FLAO</name>
<sequence>MADLIAELLILFESLKFWKKKKERRRQEKDKKLPKKTMVHPTIWILLIALVLIFAIKFISDLFFPNNGISITEDKIKEIEKILNEEKNSIGKYPLKLDEAIRNNPLRRNIKIDAWGNEFHYKPLNNGLQYELKSKGEDGLLNTEDDIKGNQ</sequence>
<dbReference type="InterPro" id="IPR045584">
    <property type="entry name" value="Pilin-like"/>
</dbReference>
<dbReference type="RefSeq" id="WP_161435949.1">
    <property type="nucleotide sequence ID" value="NZ_WXYO01000006.1"/>
</dbReference>
<evidence type="ECO:0000259" key="2">
    <source>
        <dbReference type="Pfam" id="PF08334"/>
    </source>
</evidence>
<protein>
    <recommendedName>
        <fullName evidence="2">Type II secretion system protein GspG C-terminal domain-containing protein</fullName>
    </recommendedName>
</protein>
<accession>A0A6L9EDY2</accession>
<keyword evidence="1" id="KW-1133">Transmembrane helix</keyword>
<gene>
    <name evidence="3" type="ORF">GTQ38_12840</name>
</gene>